<dbReference type="RefSeq" id="WP_379695559.1">
    <property type="nucleotide sequence ID" value="NZ_JBHSXH010000015.1"/>
</dbReference>
<reference evidence="5 6" key="1">
    <citation type="journal article" date="2019" name="Int. J. Syst. Evol. Microbiol.">
        <title>The Global Catalogue of Microorganisms (GCM) 10K type strain sequencing project: providing services to taxonomists for standard genome sequencing and annotation.</title>
        <authorList>
            <consortium name="The Broad Institute Genomics Platform"/>
            <consortium name="The Broad Institute Genome Sequencing Center for Infectious Disease"/>
            <person name="Wu L."/>
            <person name="Ma J."/>
        </authorList>
    </citation>
    <scope>NUCLEOTIDE SEQUENCE [LARGE SCALE GENOMIC DNA]</scope>
    <source>
        <strain evidence="5 6">YIM 94188</strain>
    </source>
</reference>
<dbReference type="Proteomes" id="UP001596408">
    <property type="component" value="Unassembled WGS sequence"/>
</dbReference>
<evidence type="ECO:0000313" key="6">
    <source>
        <dbReference type="Proteomes" id="UP001596408"/>
    </source>
</evidence>
<name>A0ABD5TXM7_9EURY</name>
<evidence type="ECO:0000256" key="3">
    <source>
        <dbReference type="SAM" id="MobiDB-lite"/>
    </source>
</evidence>
<accession>A0ABD5TXM7</accession>
<evidence type="ECO:0000256" key="2">
    <source>
        <dbReference type="ARBA" id="ARBA00022840"/>
    </source>
</evidence>
<feature type="compositionally biased region" description="Basic and acidic residues" evidence="3">
    <location>
        <begin position="65"/>
        <end position="77"/>
    </location>
</feature>
<feature type="region of interest" description="Disordered" evidence="3">
    <location>
        <begin position="42"/>
        <end position="98"/>
    </location>
</feature>
<dbReference type="AlphaFoldDB" id="A0ABD5TXM7"/>
<dbReference type="PANTHER" id="PTHR43384">
    <property type="entry name" value="SEPTUM SITE-DETERMINING PROTEIN MIND HOMOLOG, CHLOROPLASTIC-RELATED"/>
    <property type="match status" value="1"/>
</dbReference>
<proteinExistence type="predicted"/>
<dbReference type="InterPro" id="IPR050625">
    <property type="entry name" value="ParA/MinD_ATPase"/>
</dbReference>
<dbReference type="PANTHER" id="PTHR43384:SF6">
    <property type="entry name" value="SEPTUM SITE-DETERMINING PROTEIN MIND HOMOLOG, CHLOROPLASTIC"/>
    <property type="match status" value="1"/>
</dbReference>
<dbReference type="SUPFAM" id="SSF52540">
    <property type="entry name" value="P-loop containing nucleoside triphosphate hydrolases"/>
    <property type="match status" value="1"/>
</dbReference>
<keyword evidence="6" id="KW-1185">Reference proteome</keyword>
<dbReference type="EMBL" id="JBHSXH010000015">
    <property type="protein sequence ID" value="MFC6825382.1"/>
    <property type="molecule type" value="Genomic_DNA"/>
</dbReference>
<comment type="caution">
    <text evidence="5">The sequence shown here is derived from an EMBL/GenBank/DDBJ whole genome shotgun (WGS) entry which is preliminary data.</text>
</comment>
<evidence type="ECO:0000256" key="1">
    <source>
        <dbReference type="ARBA" id="ARBA00022741"/>
    </source>
</evidence>
<dbReference type="GO" id="GO:0005524">
    <property type="term" value="F:ATP binding"/>
    <property type="evidence" value="ECO:0007669"/>
    <property type="project" value="UniProtKB-KW"/>
</dbReference>
<keyword evidence="1" id="KW-0547">Nucleotide-binding</keyword>
<keyword evidence="2" id="KW-0067">ATP-binding</keyword>
<dbReference type="InterPro" id="IPR027417">
    <property type="entry name" value="P-loop_NTPase"/>
</dbReference>
<protein>
    <submittedName>
        <fullName evidence="5">MinD/ParA family protein</fullName>
    </submittedName>
</protein>
<gene>
    <name evidence="5" type="ORF">ACFQEV_10355</name>
</gene>
<evidence type="ECO:0000259" key="4">
    <source>
        <dbReference type="Pfam" id="PF01656"/>
    </source>
</evidence>
<dbReference type="Gene3D" id="3.40.50.300">
    <property type="entry name" value="P-loop containing nucleotide triphosphate hydrolases"/>
    <property type="match status" value="1"/>
</dbReference>
<dbReference type="Pfam" id="PF01656">
    <property type="entry name" value="CbiA"/>
    <property type="match status" value="1"/>
</dbReference>
<evidence type="ECO:0000313" key="5">
    <source>
        <dbReference type="EMBL" id="MFC6825382.1"/>
    </source>
</evidence>
<sequence>MLAIAGGKGGCGKTTTTLGLAAAMDAETRVVDADRDMPNLHALAGVPRDATERTAADGRVPSDPADERTPPYRHPEYNHVSVSPAPPRRDARADGGCDDPSARLRRIRAETDAAVLVDCPAGAGPDAAAPLRVCDGAVVVSSLCAPSLRDAAKTASMARTLGTPVVGAVLTRARVAPPGVSDLLGCPVLGRVPEAEPPVLEDASVRRAYENVATEIQAAEGII</sequence>
<dbReference type="InterPro" id="IPR002586">
    <property type="entry name" value="CobQ/CobB/MinD/ParA_Nub-bd_dom"/>
</dbReference>
<feature type="domain" description="CobQ/CobB/MinD/ParA nucleotide binding" evidence="4">
    <location>
        <begin position="2"/>
        <end position="194"/>
    </location>
</feature>
<organism evidence="5 6">
    <name type="scientific">Halopelagius fulvigenes</name>
    <dbReference type="NCBI Taxonomy" id="1198324"/>
    <lineage>
        <taxon>Archaea</taxon>
        <taxon>Methanobacteriati</taxon>
        <taxon>Methanobacteriota</taxon>
        <taxon>Stenosarchaea group</taxon>
        <taxon>Halobacteria</taxon>
        <taxon>Halobacteriales</taxon>
        <taxon>Haloferacaceae</taxon>
    </lineage>
</organism>